<dbReference type="InterPro" id="IPR052066">
    <property type="entry name" value="Glycosphingolipid_Hydrolases"/>
</dbReference>
<dbReference type="Gene3D" id="3.20.20.80">
    <property type="entry name" value="Glycosidases"/>
    <property type="match status" value="1"/>
</dbReference>
<dbReference type="InterPro" id="IPR013780">
    <property type="entry name" value="Glyco_hydro_b"/>
</dbReference>
<keyword evidence="3 4" id="KW-0326">Glycosidase</keyword>
<protein>
    <submittedName>
        <fullName evidence="7">Endoglucanase</fullName>
    </submittedName>
</protein>
<feature type="domain" description="Glycoside hydrolase family 5 C-terminal" evidence="6">
    <location>
        <begin position="537"/>
        <end position="608"/>
    </location>
</feature>
<dbReference type="Pfam" id="PF00150">
    <property type="entry name" value="Cellulase"/>
    <property type="match status" value="1"/>
</dbReference>
<dbReference type="GO" id="GO:0000272">
    <property type="term" value="P:polysaccharide catabolic process"/>
    <property type="evidence" value="ECO:0007669"/>
    <property type="project" value="InterPro"/>
</dbReference>
<accession>A0A2D2AU23</accession>
<dbReference type="InterPro" id="IPR001547">
    <property type="entry name" value="Glyco_hydro_5"/>
</dbReference>
<feature type="domain" description="Glycoside hydrolase family 5" evidence="5">
    <location>
        <begin position="57"/>
        <end position="250"/>
    </location>
</feature>
<keyword evidence="2 4" id="KW-0378">Hydrolase</keyword>
<proteinExistence type="inferred from homology"/>
<organism evidence="7 8">
    <name type="scientific">Caulobacter mirabilis</name>
    <dbReference type="NCBI Taxonomy" id="69666"/>
    <lineage>
        <taxon>Bacteria</taxon>
        <taxon>Pseudomonadati</taxon>
        <taxon>Pseudomonadota</taxon>
        <taxon>Alphaproteobacteria</taxon>
        <taxon>Caulobacterales</taxon>
        <taxon>Caulobacteraceae</taxon>
        <taxon>Caulobacter</taxon>
    </lineage>
</organism>
<dbReference type="Pfam" id="PF18564">
    <property type="entry name" value="Glyco_hydro_5_C"/>
    <property type="match status" value="1"/>
</dbReference>
<gene>
    <name evidence="7" type="ORF">CSW64_03055</name>
</gene>
<dbReference type="Proteomes" id="UP000228945">
    <property type="component" value="Chromosome"/>
</dbReference>
<dbReference type="OrthoDB" id="9800955at2"/>
<sequence length="622" mass="69067">MTQPDIRVHGPLFLDRHGRQVILRGVNLGGDTKVPWPGGGTEVPSDFSDHRTVSFVGRPFPLNEADDHLARIAGWGFNVLRLLTTWEAVEHAGPGRYDEEYLDYLVQVAAKAGEHGLQVFIDFHQDVWARMSGGDGAPGWTFEAVGLDFRRFHAAEAALVMQNAYDYGSGERRQTAYPQMVWSSNYRLPANGVMWSLFWGGRFFTPDFEIEGRNVQDFLQGRYLGAMDAVARRVKDLPNVIGFDTLNEPGFGWFGTGLSYRHLRKTEANRLLPQDGPALSPGDQLAMLAGRAVTAPVIKGGEVVGERTMNPGGVRVWIGEDPFERHLREDLFTHFGGHELSLSEDGYGPFFQRMADTIRAHNPDWAVFAEMDPYAAFAKRGFPLQLPERTVNASHWYDVRLLHTKDYDAKTDPAETAARYARQLGHIKREAEAFDAGAPALVGEFGTPYDLDGGEAYAAWARGERDGVWAKHEAALSAMYDAMDQLQLHSTQWNYTASNRNDLRIGDRWNQEDLSIYSADQEVGGNDGGRGTAGFCRPYARAVQGRLVEVAFDRMAGTFRLAWDADPAIAGPTDVYIPTLQFPNGVEMAVEGEPLDIGDLAGQRLTLTAATAGRRVLTLRRK</sequence>
<dbReference type="PANTHER" id="PTHR31308">
    <property type="match status" value="1"/>
</dbReference>
<evidence type="ECO:0000259" key="6">
    <source>
        <dbReference type="Pfam" id="PF18564"/>
    </source>
</evidence>
<comment type="similarity">
    <text evidence="1 4">Belongs to the glycosyl hydrolase 5 (cellulase A) family.</text>
</comment>
<dbReference type="EMBL" id="CP024201">
    <property type="protein sequence ID" value="ATQ41465.1"/>
    <property type="molecule type" value="Genomic_DNA"/>
</dbReference>
<dbReference type="GO" id="GO:1901136">
    <property type="term" value="P:carbohydrate derivative catabolic process"/>
    <property type="evidence" value="ECO:0007669"/>
    <property type="project" value="UniProtKB-ARBA"/>
</dbReference>
<evidence type="ECO:0000313" key="7">
    <source>
        <dbReference type="EMBL" id="ATQ41465.1"/>
    </source>
</evidence>
<dbReference type="Gene3D" id="2.60.40.1180">
    <property type="entry name" value="Golgi alpha-mannosidase II"/>
    <property type="match status" value="1"/>
</dbReference>
<dbReference type="InterPro" id="IPR041036">
    <property type="entry name" value="GH5_C"/>
</dbReference>
<dbReference type="AlphaFoldDB" id="A0A2D2AU23"/>
<dbReference type="SUPFAM" id="SSF51445">
    <property type="entry name" value="(Trans)glycosidases"/>
    <property type="match status" value="1"/>
</dbReference>
<evidence type="ECO:0000313" key="8">
    <source>
        <dbReference type="Proteomes" id="UP000228945"/>
    </source>
</evidence>
<evidence type="ECO:0000256" key="3">
    <source>
        <dbReference type="ARBA" id="ARBA00023295"/>
    </source>
</evidence>
<dbReference type="KEGG" id="cmb:CSW64_03055"/>
<reference evidence="7 8" key="1">
    <citation type="submission" date="2017-10" db="EMBL/GenBank/DDBJ databases">
        <title>Genome sequence of Caulobacter mirabilis FWC38.</title>
        <authorList>
            <person name="Fiebig A."/>
            <person name="Crosson S."/>
        </authorList>
    </citation>
    <scope>NUCLEOTIDE SEQUENCE [LARGE SCALE GENOMIC DNA]</scope>
    <source>
        <strain evidence="7 8">FWC 38</strain>
    </source>
</reference>
<evidence type="ECO:0000256" key="2">
    <source>
        <dbReference type="ARBA" id="ARBA00022801"/>
    </source>
</evidence>
<dbReference type="InterPro" id="IPR017853">
    <property type="entry name" value="GH"/>
</dbReference>
<dbReference type="RefSeq" id="WP_099620721.1">
    <property type="nucleotide sequence ID" value="NZ_CP024201.1"/>
</dbReference>
<evidence type="ECO:0000256" key="4">
    <source>
        <dbReference type="RuleBase" id="RU361153"/>
    </source>
</evidence>
<dbReference type="GO" id="GO:0016042">
    <property type="term" value="P:lipid catabolic process"/>
    <property type="evidence" value="ECO:0007669"/>
    <property type="project" value="UniProtKB-ARBA"/>
</dbReference>
<keyword evidence="8" id="KW-1185">Reference proteome</keyword>
<evidence type="ECO:0000256" key="1">
    <source>
        <dbReference type="ARBA" id="ARBA00005641"/>
    </source>
</evidence>
<dbReference type="PANTHER" id="PTHR31308:SF5">
    <property type="entry name" value="ERGOSTERYL-BETA-GLUCOSIDASE"/>
    <property type="match status" value="1"/>
</dbReference>
<name>A0A2D2AU23_9CAUL</name>
<evidence type="ECO:0000259" key="5">
    <source>
        <dbReference type="Pfam" id="PF00150"/>
    </source>
</evidence>
<dbReference type="GO" id="GO:0008422">
    <property type="term" value="F:beta-glucosidase activity"/>
    <property type="evidence" value="ECO:0007669"/>
    <property type="project" value="TreeGrafter"/>
</dbReference>